<dbReference type="KEGG" id="psco:LY89DRAFT_750092"/>
<dbReference type="Proteomes" id="UP000070700">
    <property type="component" value="Unassembled WGS sequence"/>
</dbReference>
<dbReference type="RefSeq" id="XP_018070338.1">
    <property type="nucleotide sequence ID" value="XM_018221189.1"/>
</dbReference>
<proteinExistence type="predicted"/>
<evidence type="ECO:0000313" key="2">
    <source>
        <dbReference type="EMBL" id="KUJ15983.1"/>
    </source>
</evidence>
<feature type="signal peptide" evidence="1">
    <location>
        <begin position="1"/>
        <end position="18"/>
    </location>
</feature>
<feature type="chain" id="PRO_5008267971" evidence="1">
    <location>
        <begin position="19"/>
        <end position="338"/>
    </location>
</feature>
<evidence type="ECO:0000313" key="3">
    <source>
        <dbReference type="Proteomes" id="UP000070700"/>
    </source>
</evidence>
<dbReference type="EMBL" id="KQ947417">
    <property type="protein sequence ID" value="KUJ15983.1"/>
    <property type="molecule type" value="Genomic_DNA"/>
</dbReference>
<gene>
    <name evidence="2" type="ORF">LY89DRAFT_750092</name>
</gene>
<organism evidence="2 3">
    <name type="scientific">Mollisia scopiformis</name>
    <name type="common">Conifer needle endophyte fungus</name>
    <name type="synonym">Phialocephala scopiformis</name>
    <dbReference type="NCBI Taxonomy" id="149040"/>
    <lineage>
        <taxon>Eukaryota</taxon>
        <taxon>Fungi</taxon>
        <taxon>Dikarya</taxon>
        <taxon>Ascomycota</taxon>
        <taxon>Pezizomycotina</taxon>
        <taxon>Leotiomycetes</taxon>
        <taxon>Helotiales</taxon>
        <taxon>Mollisiaceae</taxon>
        <taxon>Mollisia</taxon>
    </lineage>
</organism>
<protein>
    <submittedName>
        <fullName evidence="2">Uncharacterized protein</fullName>
    </submittedName>
</protein>
<name>A0A194X737_MOLSC</name>
<dbReference type="InParanoid" id="A0A194X737"/>
<reference evidence="2 3" key="1">
    <citation type="submission" date="2015-10" db="EMBL/GenBank/DDBJ databases">
        <title>Full genome of DAOMC 229536 Phialocephala scopiformis, a fungal endophyte of spruce producing the potent anti-insectan compound rugulosin.</title>
        <authorList>
            <consortium name="DOE Joint Genome Institute"/>
            <person name="Walker A.K."/>
            <person name="Frasz S.L."/>
            <person name="Seifert K.A."/>
            <person name="Miller J.D."/>
            <person name="Mondo S.J."/>
            <person name="Labutti K."/>
            <person name="Lipzen A."/>
            <person name="Dockter R."/>
            <person name="Kennedy M."/>
            <person name="Grigoriev I.V."/>
            <person name="Spatafora J.W."/>
        </authorList>
    </citation>
    <scope>NUCLEOTIDE SEQUENCE [LARGE SCALE GENOMIC DNA]</scope>
    <source>
        <strain evidence="2 3">CBS 120377</strain>
    </source>
</reference>
<sequence>MRLHFLLLSLFASLEVLALGVAAPWEMMYFYSVYKAEWLAAFTKSQRQLATNCVRSTTHPFPASDFDTQAALAGNMWNVDQYWSTLMKKFEEFKIPGGYEDDLQKLLPKAGFVGLKEEFPPAIKMAADALYSARAAVAGATAVEAQAGYAMEYTRIAMQLRVGDGLYIHTEPNPFTLQLKPTTVIPPPAGYQAPSIASYTGELDWDKTIDLNPDGSRNGANGPQKNGLKRYYQKNYATTTRLKIHNDVIQAFQQARNYITDNRPKCALAAAATVGKKRDLLYSEQEEDGTPEATGSQIGNRYSSHLVPMPVKFKQMNVVLAEQPSSSLVRMDMGALSA</sequence>
<dbReference type="GeneID" id="28830915"/>
<dbReference type="AlphaFoldDB" id="A0A194X737"/>
<dbReference type="OrthoDB" id="3439500at2759"/>
<accession>A0A194X737</accession>
<keyword evidence="3" id="KW-1185">Reference proteome</keyword>
<keyword evidence="1" id="KW-0732">Signal</keyword>
<evidence type="ECO:0000256" key="1">
    <source>
        <dbReference type="SAM" id="SignalP"/>
    </source>
</evidence>